<dbReference type="InterPro" id="IPR043916">
    <property type="entry name" value="P8_CR"/>
</dbReference>
<name>A0A6C0KCI3_9ZZZZ</name>
<accession>A0A6C0KCI3</accession>
<evidence type="ECO:0000313" key="2">
    <source>
        <dbReference type="EMBL" id="QHU14437.1"/>
    </source>
</evidence>
<protein>
    <recommendedName>
        <fullName evidence="1">Minor capsid protein P8 central region domain-containing protein</fullName>
    </recommendedName>
</protein>
<evidence type="ECO:0000259" key="1">
    <source>
        <dbReference type="Pfam" id="PF19065"/>
    </source>
</evidence>
<organism evidence="2">
    <name type="scientific">viral metagenome</name>
    <dbReference type="NCBI Taxonomy" id="1070528"/>
    <lineage>
        <taxon>unclassified sequences</taxon>
        <taxon>metagenomes</taxon>
        <taxon>organismal metagenomes</taxon>
    </lineage>
</organism>
<dbReference type="Pfam" id="PF19065">
    <property type="entry name" value="P8_CR"/>
    <property type="match status" value="1"/>
</dbReference>
<dbReference type="EMBL" id="MN740840">
    <property type="protein sequence ID" value="QHU14437.1"/>
    <property type="molecule type" value="Genomic_DNA"/>
</dbReference>
<feature type="domain" description="Minor capsid protein P8 central region" evidence="1">
    <location>
        <begin position="12"/>
        <end position="122"/>
    </location>
</feature>
<dbReference type="AlphaFoldDB" id="A0A6C0KCI3"/>
<sequence>MDTLKWVQNLKKSTDEPLLRLFFDPINFKFLNVKIVELASAKAQMTVSPQDPGAVLNLMVRVYDNFERCEGLRENLAALNSRFVKISVDKIVQGINDYKHYYRAASTLATPISNPANVSSKGHRALRN</sequence>
<reference evidence="2" key="1">
    <citation type="journal article" date="2020" name="Nature">
        <title>Giant virus diversity and host interactions through global metagenomics.</title>
        <authorList>
            <person name="Schulz F."/>
            <person name="Roux S."/>
            <person name="Paez-Espino D."/>
            <person name="Jungbluth S."/>
            <person name="Walsh D.A."/>
            <person name="Denef V.J."/>
            <person name="McMahon K.D."/>
            <person name="Konstantinidis K.T."/>
            <person name="Eloe-Fadrosh E.A."/>
            <person name="Kyrpides N.C."/>
            <person name="Woyke T."/>
        </authorList>
    </citation>
    <scope>NUCLEOTIDE SEQUENCE</scope>
    <source>
        <strain evidence="2">GVMAG-S-1102113-118</strain>
    </source>
</reference>
<proteinExistence type="predicted"/>